<proteinExistence type="predicted"/>
<dbReference type="Pfam" id="PF01381">
    <property type="entry name" value="HTH_3"/>
    <property type="match status" value="1"/>
</dbReference>
<dbReference type="PROSITE" id="PS50943">
    <property type="entry name" value="HTH_CROC1"/>
    <property type="match status" value="1"/>
</dbReference>
<protein>
    <submittedName>
        <fullName evidence="2">Transcriptional regulator XRE family</fullName>
    </submittedName>
</protein>
<keyword evidence="3" id="KW-1185">Reference proteome</keyword>
<dbReference type="SUPFAM" id="SSF47413">
    <property type="entry name" value="lambda repressor-like DNA-binding domains"/>
    <property type="match status" value="1"/>
</dbReference>
<gene>
    <name evidence="2" type="ORF">NO1_1341</name>
</gene>
<reference evidence="2 3" key="1">
    <citation type="journal article" date="2019" name="ISME J.">
        <title>Genome analyses of uncultured TG2/ZB3 bacteria in 'Margulisbacteria' specifically attached to ectosymbiotic spirochetes of protists in the termite gut.</title>
        <authorList>
            <person name="Utami Y.D."/>
            <person name="Kuwahara H."/>
            <person name="Igai K."/>
            <person name="Murakami T."/>
            <person name="Sugaya K."/>
            <person name="Morikawa T."/>
            <person name="Nagura Y."/>
            <person name="Yuki M."/>
            <person name="Deevong P."/>
            <person name="Inoue T."/>
            <person name="Kihara K."/>
            <person name="Lo N."/>
            <person name="Yamada A."/>
            <person name="Ohkuma M."/>
            <person name="Hongoh Y."/>
        </authorList>
    </citation>
    <scope>NUCLEOTIDE SEQUENCE [LARGE SCALE GENOMIC DNA]</scope>
    <source>
        <strain evidence="2">NkOx7-01</strain>
    </source>
</reference>
<sequence>MEFGQLKQIYVRNLKKFRKQVGMSQMQLGLRCDTATSYIGEIEIGRKFPSLKLIVKIADALQMPLHLFFLDGQAPQLAARPLMSDFVKRNLTEQLTAQVSTVIQRVVRKF</sequence>
<dbReference type="CDD" id="cd00093">
    <property type="entry name" value="HTH_XRE"/>
    <property type="match status" value="1"/>
</dbReference>
<evidence type="ECO:0000313" key="3">
    <source>
        <dbReference type="Proteomes" id="UP000269352"/>
    </source>
</evidence>
<dbReference type="InterPro" id="IPR001387">
    <property type="entry name" value="Cro/C1-type_HTH"/>
</dbReference>
<dbReference type="Gene3D" id="1.10.260.40">
    <property type="entry name" value="lambda repressor-like DNA-binding domains"/>
    <property type="match status" value="1"/>
</dbReference>
<name>A0A388TCG8_TERA1</name>
<feature type="domain" description="HTH cro/C1-type" evidence="1">
    <location>
        <begin position="14"/>
        <end position="68"/>
    </location>
</feature>
<dbReference type="SMART" id="SM00530">
    <property type="entry name" value="HTH_XRE"/>
    <property type="match status" value="1"/>
</dbReference>
<dbReference type="Proteomes" id="UP000269352">
    <property type="component" value="Unassembled WGS sequence"/>
</dbReference>
<dbReference type="AlphaFoldDB" id="A0A388TCG8"/>
<dbReference type="EMBL" id="BGZN01000030">
    <property type="protein sequence ID" value="GBR74111.1"/>
    <property type="molecule type" value="Genomic_DNA"/>
</dbReference>
<dbReference type="GO" id="GO:0003677">
    <property type="term" value="F:DNA binding"/>
    <property type="evidence" value="ECO:0007669"/>
    <property type="project" value="InterPro"/>
</dbReference>
<evidence type="ECO:0000313" key="2">
    <source>
        <dbReference type="EMBL" id="GBR74111.1"/>
    </source>
</evidence>
<dbReference type="InterPro" id="IPR010982">
    <property type="entry name" value="Lambda_DNA-bd_dom_sf"/>
</dbReference>
<accession>A0A388TCG8</accession>
<comment type="caution">
    <text evidence="2">The sequence shown here is derived from an EMBL/GenBank/DDBJ whole genome shotgun (WGS) entry which is preliminary data.</text>
</comment>
<organism evidence="2 3">
    <name type="scientific">Termititenax aidoneus</name>
    <dbReference type="NCBI Taxonomy" id="2218524"/>
    <lineage>
        <taxon>Bacteria</taxon>
        <taxon>Bacillati</taxon>
        <taxon>Candidatus Margulisiibacteriota</taxon>
        <taxon>Candidatus Termititenacia</taxon>
        <taxon>Candidatus Termititenacales</taxon>
        <taxon>Candidatus Termititenacaceae</taxon>
        <taxon>Candidatus Termititenax</taxon>
    </lineage>
</organism>
<evidence type="ECO:0000259" key="1">
    <source>
        <dbReference type="PROSITE" id="PS50943"/>
    </source>
</evidence>